<dbReference type="AlphaFoldDB" id="A0AAD5NKH1"/>
<proteinExistence type="predicted"/>
<comment type="caution">
    <text evidence="1">The sequence shown here is derived from an EMBL/GenBank/DDBJ whole genome shotgun (WGS) entry which is preliminary data.</text>
</comment>
<organism evidence="1 2">
    <name type="scientific">Acer negundo</name>
    <name type="common">Box elder</name>
    <dbReference type="NCBI Taxonomy" id="4023"/>
    <lineage>
        <taxon>Eukaryota</taxon>
        <taxon>Viridiplantae</taxon>
        <taxon>Streptophyta</taxon>
        <taxon>Embryophyta</taxon>
        <taxon>Tracheophyta</taxon>
        <taxon>Spermatophyta</taxon>
        <taxon>Magnoliopsida</taxon>
        <taxon>eudicotyledons</taxon>
        <taxon>Gunneridae</taxon>
        <taxon>Pentapetalae</taxon>
        <taxon>rosids</taxon>
        <taxon>malvids</taxon>
        <taxon>Sapindales</taxon>
        <taxon>Sapindaceae</taxon>
        <taxon>Hippocastanoideae</taxon>
        <taxon>Acereae</taxon>
        <taxon>Acer</taxon>
    </lineage>
</organism>
<sequence>MLRKIRNTENRFAAVSLMQVGGVGLIFAQSGDNRLDLCVLIPCNKVGHKFFITSEKQVLRLQSSDFPRVLKGNGYLQTIHRLLPFSSTGPSSMSQAVLKLSSNLLIKTGLLMPYNHLWSLLRPVHKEADLFDMDATTMEDSSSTQISRKGNSDKKGDKCGTNTYSVYKAVVKAPYSLKMRVEPSSFEIQHNHPPESFPSNHLLLDSRRCL</sequence>
<dbReference type="EMBL" id="JAJSOW010000106">
    <property type="protein sequence ID" value="KAI9162057.1"/>
    <property type="molecule type" value="Genomic_DNA"/>
</dbReference>
<reference evidence="1" key="2">
    <citation type="submission" date="2023-02" db="EMBL/GenBank/DDBJ databases">
        <authorList>
            <person name="Swenson N.G."/>
            <person name="Wegrzyn J.L."/>
            <person name="Mcevoy S.L."/>
        </authorList>
    </citation>
    <scope>NUCLEOTIDE SEQUENCE</scope>
    <source>
        <strain evidence="1">91603</strain>
        <tissue evidence="1">Leaf</tissue>
    </source>
</reference>
<name>A0AAD5NKH1_ACENE</name>
<protein>
    <submittedName>
        <fullName evidence="1">Uncharacterized protein</fullName>
    </submittedName>
</protein>
<evidence type="ECO:0000313" key="2">
    <source>
        <dbReference type="Proteomes" id="UP001064489"/>
    </source>
</evidence>
<reference evidence="1" key="1">
    <citation type="journal article" date="2022" name="Plant J.">
        <title>Strategies of tolerance reflected in two North American maple genomes.</title>
        <authorList>
            <person name="McEvoy S.L."/>
            <person name="Sezen U.U."/>
            <person name="Trouern-Trend A."/>
            <person name="McMahon S.M."/>
            <person name="Schaberg P.G."/>
            <person name="Yang J."/>
            <person name="Wegrzyn J.L."/>
            <person name="Swenson N.G."/>
        </authorList>
    </citation>
    <scope>NUCLEOTIDE SEQUENCE</scope>
    <source>
        <strain evidence="1">91603</strain>
    </source>
</reference>
<gene>
    <name evidence="1" type="ORF">LWI28_023374</name>
</gene>
<evidence type="ECO:0000313" key="1">
    <source>
        <dbReference type="EMBL" id="KAI9162057.1"/>
    </source>
</evidence>
<keyword evidence="2" id="KW-1185">Reference proteome</keyword>
<dbReference type="Proteomes" id="UP001064489">
    <property type="component" value="Chromosome 2"/>
</dbReference>
<accession>A0AAD5NKH1</accession>